<feature type="region of interest" description="Disordered" evidence="1">
    <location>
        <begin position="141"/>
        <end position="170"/>
    </location>
</feature>
<protein>
    <recommendedName>
        <fullName evidence="4">HTH cro/C1-type domain-containing protein</fullName>
    </recommendedName>
</protein>
<sequence length="510" mass="55819">MAQSKRPGDKSDRDALRELMISQRRTMEEVADEFRARWRFSPLAAYRYALGLTQTEVARRYNEITGDSAARMDASVLSKLEQWPAISGKRPTVHNLAVLAEAYGTQPCRLVAAADVGKLPAVDRLVLGLDAPPRPPRAVPVHGLSSIPLPRSVTPPPPVIEDSEPEQDAGRRRALLQRLLSSTGTTLAPPLLDAVEQARRAMDDTLCLGTVSVTKIDLIEEGVANHLRAYTHTPPLPMLGMIIADFLEVRHLSSVRQPASIQVRLSQVTSMLATLAADALMKCGQVADAHAWYGTARLAADDAGNPRLRAQVRAQAAMLPYYFGSLTDTIRLAREAQTISAASPCSATTLAAAAEARALARMGQHDRAEQALRRAQELFERTGSADTDEAFVFSEKRLLFYLSGTLTYLRQTRRADQVQHQALKLYRGTGGVLDPALVQLDRAVCLASDGEVADAAQLTTHTLATLPEQHRTSIVYTRVRDVIEAVPHRYERHRSVDELRGLLATSVAAR</sequence>
<keyword evidence="3" id="KW-1185">Reference proteome</keyword>
<reference evidence="2 3" key="1">
    <citation type="journal article" date="2014" name="BMC Genomics">
        <title>Complete genome sequence of producer of the glycopeptide antibiotic Aculeximycin Kutzneria albida DSM 43870T, a representative of minor genus of Pseudonocardiaceae.</title>
        <authorList>
            <person name="Rebets Y."/>
            <person name="Tokovenko B."/>
            <person name="Lushchyk I."/>
            <person name="Ruckert C."/>
            <person name="Zaburannyi N."/>
            <person name="Bechthold A."/>
            <person name="Kalinowski J."/>
            <person name="Luzhetskyy A."/>
        </authorList>
    </citation>
    <scope>NUCLEOTIDE SEQUENCE [LARGE SCALE GENOMIC DNA]</scope>
    <source>
        <strain evidence="2">DSM 43870</strain>
    </source>
</reference>
<dbReference type="InterPro" id="IPR011990">
    <property type="entry name" value="TPR-like_helical_dom_sf"/>
</dbReference>
<name>W5WHF7_9PSEU</name>
<dbReference type="PATRIC" id="fig|1449976.3.peg.6956"/>
<dbReference type="EMBL" id="CP007155">
    <property type="protein sequence ID" value="AHI00288.1"/>
    <property type="molecule type" value="Genomic_DNA"/>
</dbReference>
<dbReference type="SUPFAM" id="SSF48452">
    <property type="entry name" value="TPR-like"/>
    <property type="match status" value="1"/>
</dbReference>
<dbReference type="KEGG" id="kal:KALB_6929"/>
<dbReference type="HOGENOM" id="CLU_044592_0_0_11"/>
<proteinExistence type="predicted"/>
<dbReference type="Gene3D" id="1.25.40.10">
    <property type="entry name" value="Tetratricopeptide repeat domain"/>
    <property type="match status" value="1"/>
</dbReference>
<dbReference type="eggNOG" id="COG0457">
    <property type="taxonomic scope" value="Bacteria"/>
</dbReference>
<evidence type="ECO:0000256" key="1">
    <source>
        <dbReference type="SAM" id="MobiDB-lite"/>
    </source>
</evidence>
<evidence type="ECO:0008006" key="4">
    <source>
        <dbReference type="Google" id="ProtNLM"/>
    </source>
</evidence>
<dbReference type="Proteomes" id="UP000019225">
    <property type="component" value="Chromosome"/>
</dbReference>
<organism evidence="2 3">
    <name type="scientific">Kutzneria albida DSM 43870</name>
    <dbReference type="NCBI Taxonomy" id="1449976"/>
    <lineage>
        <taxon>Bacteria</taxon>
        <taxon>Bacillati</taxon>
        <taxon>Actinomycetota</taxon>
        <taxon>Actinomycetes</taxon>
        <taxon>Pseudonocardiales</taxon>
        <taxon>Pseudonocardiaceae</taxon>
        <taxon>Kutzneria</taxon>
    </lineage>
</organism>
<gene>
    <name evidence="2" type="ORF">KALB_6929</name>
</gene>
<dbReference type="InterPro" id="IPR001387">
    <property type="entry name" value="Cro/C1-type_HTH"/>
</dbReference>
<evidence type="ECO:0000313" key="3">
    <source>
        <dbReference type="Proteomes" id="UP000019225"/>
    </source>
</evidence>
<dbReference type="AlphaFoldDB" id="W5WHF7"/>
<dbReference type="CDD" id="cd00093">
    <property type="entry name" value="HTH_XRE"/>
    <property type="match status" value="1"/>
</dbReference>
<evidence type="ECO:0000313" key="2">
    <source>
        <dbReference type="EMBL" id="AHI00288.1"/>
    </source>
</evidence>
<accession>W5WHF7</accession>